<dbReference type="GO" id="GO:0044027">
    <property type="term" value="P:negative regulation of gene expression via chromosomal CpG island methylation"/>
    <property type="evidence" value="ECO:0007669"/>
    <property type="project" value="TreeGrafter"/>
</dbReference>
<dbReference type="GO" id="GO:0005634">
    <property type="term" value="C:nucleus"/>
    <property type="evidence" value="ECO:0007669"/>
    <property type="project" value="UniProtKB-SubCell"/>
</dbReference>
<feature type="region of interest" description="Disordered" evidence="12">
    <location>
        <begin position="218"/>
        <end position="240"/>
    </location>
</feature>
<evidence type="ECO:0000256" key="9">
    <source>
        <dbReference type="PROSITE-ProRule" id="PRU01016"/>
    </source>
</evidence>
<dbReference type="InterPro" id="IPR018117">
    <property type="entry name" value="C5_DNA_meth_AS"/>
</dbReference>
<feature type="domain" description="BAH" evidence="13">
    <location>
        <begin position="497"/>
        <end position="634"/>
    </location>
</feature>
<sequence length="1328" mass="150557">MSTSRLVPYVDIVIPFSHKHRRQPSQESTSSNSSNIVAELPNPDLSPRKRRRLNRATNHTDNEMASTLAQVNLERQLSPTASEFTFNPDSDTIDIDSGSQSSQSSGNNLTGLGIDTTSRRSPSLGDSSNTRTASKGKTVDCGMTYYTIENEVMEDKSLIVDGETPGDDDESDDFNAPVRVLSDFTVYKANTMELVPIAELLHMNFSAEKYGASGLVKPWIEPDEDDNDEDSQDGSTSDEDCDRVCLSAIVEFSIHNLLEDEECLDGKIYIRTEFGWYILRQPSDFYVSYFVEFWIQQRLVHLLVNACIEDARITYQDFVENLQHLDQSDNAVATATVILGRELNEDDLKAEPSMAYLLSALPDICANNKIKISRVPAVRELMGSMHDYFDDDGFSAQAYPKPRKAILHSTKKHQNKEKEVLKHRNQTFSTPVVNWIARNLFEVPLEVAKSSFDTDTDNITHIVLPHYKGHYSNPSKITWRGKQKSAGIYESVDVDGIIYDIGDIIMVEPNDIKDGSVDSLKASHTVNKYGNRCWFCQIQFFYEKPVKGRIIKMFHGLWFVHGSKTLLQETSHSKALYLLQSCDDNPITSIIKKCNVKIMRPGDEEIEDDGSPDSNDFHCGLMYDEEETVFLDIPTNALKSDPENKSQSCYACDFKADQDQLSKVNHAGPDTITVHGIDYHTFDFVYIHPSNDTMVLDIVQITKIRKLQVYVTLLGRYDDFVQYQESQGNGSDIMHDERRLFLTERTDVIPAHKIDGLCHVQLLTDETKIKEWIQEDDHYYLNQEGSKMDLHSIDKRDFSYCRNCYIEDKKVKSMHKSFLQTNSKLVGMELFSGCGGLGIGMEMSGFVDIRYAVEFSPSAAKTYMKNHPHTTMYCQDSSSLLKTARADTITNGTKKPLLSNIDHKTTCPPLPEKRDQIDFIFGGPPCQSFSRANHSKRRDDIRSTLACNMLSYVEHYEPNYFLLENVAGFLDHKFYTAHETTDGKKIESEIHCGMVKFVLRTLIALGYQVSYKLLQAGQYGAPQSRRRVIFWGAKRGISLPEFPVPVYAFPLPAYFVKLPTGGKLPPPTRSKNPIDYHNFAPLRARTVYDAISDLPPFDWENPHYIISKTNRDRKEARKRRDESCIPCFNAVAKEGDGKFKSLPGYPEGVLYPVAPHNQYQRWLRQGMDEDSKVTGQYTTRFSSKIVEATVNVPLEPLADHRSLPAILLPNHAQPHARKKDRTFYGRMDGNGYFKCAVTTLSPTLKNQWPVHPSQKRIITVREAARSQGFPDDYVFESVNNTPSLIVQDQLRQIGNAVAVPFALALGKELGKAMILEWEKKEREGSIPL</sequence>
<feature type="region of interest" description="Disordered" evidence="12">
    <location>
        <begin position="82"/>
        <end position="136"/>
    </location>
</feature>
<feature type="compositionally biased region" description="Low complexity" evidence="12">
    <location>
        <begin position="95"/>
        <end position="113"/>
    </location>
</feature>
<dbReference type="Gene3D" id="3.90.120.10">
    <property type="entry name" value="DNA Methylase, subunit A, domain 2"/>
    <property type="match status" value="1"/>
</dbReference>
<dbReference type="Gene3D" id="2.30.30.490">
    <property type="match status" value="2"/>
</dbReference>
<dbReference type="PIRSF" id="PIRSF037404">
    <property type="entry name" value="DNMT1"/>
    <property type="match status" value="1"/>
</dbReference>
<comment type="subcellular location">
    <subcellularLocation>
        <location evidence="1">Nucleus</location>
    </subcellularLocation>
</comment>
<dbReference type="STRING" id="685588.A0A067TP50"/>
<feature type="region of interest" description="Disordered" evidence="12">
    <location>
        <begin position="18"/>
        <end position="50"/>
    </location>
</feature>
<feature type="region of interest" description="Disordered" evidence="12">
    <location>
        <begin position="156"/>
        <end position="175"/>
    </location>
</feature>
<comment type="catalytic activity">
    <reaction evidence="11">
        <text>a 2'-deoxycytidine in DNA + S-adenosyl-L-methionine = a 5-methyl-2'-deoxycytidine in DNA + S-adenosyl-L-homocysteine + H(+)</text>
        <dbReference type="Rhea" id="RHEA:13681"/>
        <dbReference type="Rhea" id="RHEA-COMP:11369"/>
        <dbReference type="Rhea" id="RHEA-COMP:11370"/>
        <dbReference type="ChEBI" id="CHEBI:15378"/>
        <dbReference type="ChEBI" id="CHEBI:57856"/>
        <dbReference type="ChEBI" id="CHEBI:59789"/>
        <dbReference type="ChEBI" id="CHEBI:85452"/>
        <dbReference type="ChEBI" id="CHEBI:85454"/>
        <dbReference type="EC" id="2.1.1.37"/>
    </reaction>
</comment>
<accession>A0A067TP50</accession>
<dbReference type="HOGENOM" id="CLU_008262_0_0_1"/>
<feature type="compositionally biased region" description="Acidic residues" evidence="12">
    <location>
        <begin position="221"/>
        <end position="240"/>
    </location>
</feature>
<dbReference type="InterPro" id="IPR022702">
    <property type="entry name" value="Cytosine_MeTrfase1_RFD"/>
</dbReference>
<dbReference type="PROSITE" id="PS51679">
    <property type="entry name" value="SAM_MT_C5"/>
    <property type="match status" value="1"/>
</dbReference>
<proteinExistence type="inferred from homology"/>
<dbReference type="SUPFAM" id="SSF53335">
    <property type="entry name" value="S-adenosyl-L-methionine-dependent methyltransferases"/>
    <property type="match status" value="1"/>
</dbReference>
<keyword evidence="2 9" id="KW-0489">Methyltransferase</keyword>
<reference evidence="15" key="1">
    <citation type="journal article" date="2014" name="Proc. Natl. Acad. Sci. U.S.A.">
        <title>Extensive sampling of basidiomycete genomes demonstrates inadequacy of the white-rot/brown-rot paradigm for wood decay fungi.</title>
        <authorList>
            <person name="Riley R."/>
            <person name="Salamov A.A."/>
            <person name="Brown D.W."/>
            <person name="Nagy L.G."/>
            <person name="Floudas D."/>
            <person name="Held B.W."/>
            <person name="Levasseur A."/>
            <person name="Lombard V."/>
            <person name="Morin E."/>
            <person name="Otillar R."/>
            <person name="Lindquist E.A."/>
            <person name="Sun H."/>
            <person name="LaButti K.M."/>
            <person name="Schmutz J."/>
            <person name="Jabbour D."/>
            <person name="Luo H."/>
            <person name="Baker S.E."/>
            <person name="Pisabarro A.G."/>
            <person name="Walton J.D."/>
            <person name="Blanchette R.A."/>
            <person name="Henrissat B."/>
            <person name="Martin F."/>
            <person name="Cullen D."/>
            <person name="Hibbett D.S."/>
            <person name="Grigoriev I.V."/>
        </authorList>
    </citation>
    <scope>NUCLEOTIDE SEQUENCE [LARGE SCALE GENOMIC DNA]</scope>
    <source>
        <strain evidence="15">CBS 339.88</strain>
    </source>
</reference>
<dbReference type="PROSITE" id="PS51038">
    <property type="entry name" value="BAH"/>
    <property type="match status" value="2"/>
</dbReference>
<evidence type="ECO:0000256" key="12">
    <source>
        <dbReference type="SAM" id="MobiDB-lite"/>
    </source>
</evidence>
<feature type="domain" description="BAH" evidence="13">
    <location>
        <begin position="677"/>
        <end position="796"/>
    </location>
</feature>
<evidence type="ECO:0000256" key="1">
    <source>
        <dbReference type="ARBA" id="ARBA00004123"/>
    </source>
</evidence>
<evidence type="ECO:0000259" key="13">
    <source>
        <dbReference type="PROSITE" id="PS51038"/>
    </source>
</evidence>
<feature type="active site" evidence="8 9">
    <location>
        <position position="926"/>
    </location>
</feature>
<dbReference type="SMART" id="SM00439">
    <property type="entry name" value="BAH"/>
    <property type="match status" value="1"/>
</dbReference>
<comment type="similarity">
    <text evidence="9 10">Belongs to the class I-like SAM-binding methyltransferase superfamily. C5-methyltransferase family.</text>
</comment>
<dbReference type="InterPro" id="IPR043151">
    <property type="entry name" value="BAH_sf"/>
</dbReference>
<evidence type="ECO:0000313" key="15">
    <source>
        <dbReference type="Proteomes" id="UP000027222"/>
    </source>
</evidence>
<keyword evidence="7" id="KW-0539">Nucleus</keyword>
<evidence type="ECO:0000256" key="3">
    <source>
        <dbReference type="ARBA" id="ARBA00022679"/>
    </source>
</evidence>
<dbReference type="Pfam" id="PF01426">
    <property type="entry name" value="BAH"/>
    <property type="match status" value="1"/>
</dbReference>
<dbReference type="InterPro" id="IPR050390">
    <property type="entry name" value="C5-Methyltransferase"/>
</dbReference>
<dbReference type="GO" id="GO:0032259">
    <property type="term" value="P:methylation"/>
    <property type="evidence" value="ECO:0007669"/>
    <property type="project" value="UniProtKB-KW"/>
</dbReference>
<evidence type="ECO:0000256" key="10">
    <source>
        <dbReference type="RuleBase" id="RU000416"/>
    </source>
</evidence>
<protein>
    <recommendedName>
        <fullName evidence="11">Cytosine-specific methyltransferase</fullName>
        <ecNumber evidence="11">2.1.1.37</ecNumber>
    </recommendedName>
</protein>
<dbReference type="Pfam" id="PF12047">
    <property type="entry name" value="DNMT1-RFD"/>
    <property type="match status" value="1"/>
</dbReference>
<evidence type="ECO:0000256" key="2">
    <source>
        <dbReference type="ARBA" id="ARBA00022603"/>
    </source>
</evidence>
<evidence type="ECO:0000256" key="5">
    <source>
        <dbReference type="ARBA" id="ARBA00022737"/>
    </source>
</evidence>
<dbReference type="InterPro" id="IPR001025">
    <property type="entry name" value="BAH_dom"/>
</dbReference>
<keyword evidence="15" id="KW-1185">Reference proteome</keyword>
<dbReference type="NCBIfam" id="TIGR00675">
    <property type="entry name" value="dcm"/>
    <property type="match status" value="1"/>
</dbReference>
<dbReference type="Pfam" id="PF00145">
    <property type="entry name" value="DNA_methylase"/>
    <property type="match status" value="1"/>
</dbReference>
<dbReference type="GO" id="GO:0003886">
    <property type="term" value="F:DNA (cytosine-5-)-methyltransferase activity"/>
    <property type="evidence" value="ECO:0007669"/>
    <property type="project" value="UniProtKB-EC"/>
</dbReference>
<dbReference type="GO" id="GO:0006346">
    <property type="term" value="P:DNA methylation-dependent constitutive heterochromatin formation"/>
    <property type="evidence" value="ECO:0007669"/>
    <property type="project" value="InterPro"/>
</dbReference>
<keyword evidence="5" id="KW-0677">Repeat</keyword>
<dbReference type="PANTHER" id="PTHR10629">
    <property type="entry name" value="CYTOSINE-SPECIFIC METHYLTRANSFERASE"/>
    <property type="match status" value="1"/>
</dbReference>
<gene>
    <name evidence="14" type="ORF">GALMADRAFT_239835</name>
</gene>
<feature type="compositionally biased region" description="Acidic residues" evidence="12">
    <location>
        <begin position="164"/>
        <end position="173"/>
    </location>
</feature>
<dbReference type="EMBL" id="KL142370">
    <property type="protein sequence ID" value="KDR81704.1"/>
    <property type="molecule type" value="Genomic_DNA"/>
</dbReference>
<evidence type="ECO:0000313" key="14">
    <source>
        <dbReference type="EMBL" id="KDR81704.1"/>
    </source>
</evidence>
<evidence type="ECO:0000256" key="4">
    <source>
        <dbReference type="ARBA" id="ARBA00022691"/>
    </source>
</evidence>
<evidence type="ECO:0000256" key="8">
    <source>
        <dbReference type="PIRSR" id="PIRSR037404-1"/>
    </source>
</evidence>
<dbReference type="GO" id="GO:0003682">
    <property type="term" value="F:chromatin binding"/>
    <property type="evidence" value="ECO:0007669"/>
    <property type="project" value="InterPro"/>
</dbReference>
<dbReference type="Proteomes" id="UP000027222">
    <property type="component" value="Unassembled WGS sequence"/>
</dbReference>
<dbReference type="PRINTS" id="PR00105">
    <property type="entry name" value="C5METTRFRASE"/>
</dbReference>
<keyword evidence="4 9" id="KW-0949">S-adenosyl-L-methionine</keyword>
<organism evidence="14 15">
    <name type="scientific">Galerina marginata (strain CBS 339.88)</name>
    <dbReference type="NCBI Taxonomy" id="685588"/>
    <lineage>
        <taxon>Eukaryota</taxon>
        <taxon>Fungi</taxon>
        <taxon>Dikarya</taxon>
        <taxon>Basidiomycota</taxon>
        <taxon>Agaricomycotina</taxon>
        <taxon>Agaricomycetes</taxon>
        <taxon>Agaricomycetidae</taxon>
        <taxon>Agaricales</taxon>
        <taxon>Agaricineae</taxon>
        <taxon>Strophariaceae</taxon>
        <taxon>Galerina</taxon>
    </lineage>
</organism>
<dbReference type="GO" id="GO:0003677">
    <property type="term" value="F:DNA binding"/>
    <property type="evidence" value="ECO:0007669"/>
    <property type="project" value="UniProtKB-KW"/>
</dbReference>
<dbReference type="Gene3D" id="3.40.50.150">
    <property type="entry name" value="Vaccinia Virus protein VP39"/>
    <property type="match status" value="1"/>
</dbReference>
<keyword evidence="3 9" id="KW-0808">Transferase</keyword>
<dbReference type="EC" id="2.1.1.37" evidence="11"/>
<keyword evidence="6" id="KW-0238">DNA-binding</keyword>
<evidence type="ECO:0000256" key="11">
    <source>
        <dbReference type="RuleBase" id="RU000417"/>
    </source>
</evidence>
<name>A0A067TP50_GALM3</name>
<dbReference type="InterPro" id="IPR001525">
    <property type="entry name" value="C5_MeTfrase"/>
</dbReference>
<evidence type="ECO:0000256" key="7">
    <source>
        <dbReference type="ARBA" id="ARBA00023242"/>
    </source>
</evidence>
<evidence type="ECO:0000256" key="6">
    <source>
        <dbReference type="ARBA" id="ARBA00023125"/>
    </source>
</evidence>
<dbReference type="InterPro" id="IPR029063">
    <property type="entry name" value="SAM-dependent_MTases_sf"/>
</dbReference>
<feature type="compositionally biased region" description="Polar residues" evidence="12">
    <location>
        <begin position="115"/>
        <end position="135"/>
    </location>
</feature>
<dbReference type="PANTHER" id="PTHR10629:SF52">
    <property type="entry name" value="DNA (CYTOSINE-5)-METHYLTRANSFERASE 1"/>
    <property type="match status" value="1"/>
</dbReference>
<dbReference type="PROSITE" id="PS00094">
    <property type="entry name" value="C5_MTASE_1"/>
    <property type="match status" value="1"/>
</dbReference>
<dbReference type="OrthoDB" id="5376140at2759"/>
<feature type="compositionally biased region" description="Low complexity" evidence="12">
    <location>
        <begin position="25"/>
        <end position="34"/>
    </location>
</feature>